<feature type="chain" id="PRO_5031300222" evidence="1">
    <location>
        <begin position="22"/>
        <end position="371"/>
    </location>
</feature>
<dbReference type="InterPro" id="IPR001466">
    <property type="entry name" value="Beta-lactam-related"/>
</dbReference>
<evidence type="ECO:0000313" key="3">
    <source>
        <dbReference type="EMBL" id="QJE00781.1"/>
    </source>
</evidence>
<name>A0A7Z2VWM0_9BURK</name>
<feature type="signal peptide" evidence="1">
    <location>
        <begin position="1"/>
        <end position="21"/>
    </location>
</feature>
<dbReference type="EMBL" id="CP051685">
    <property type="protein sequence ID" value="QJE00781.1"/>
    <property type="molecule type" value="Genomic_DNA"/>
</dbReference>
<gene>
    <name evidence="3" type="ORF">HH212_12740</name>
</gene>
<evidence type="ECO:0000313" key="4">
    <source>
        <dbReference type="Proteomes" id="UP000502415"/>
    </source>
</evidence>
<dbReference type="KEGG" id="mfy:HH212_12740"/>
<evidence type="ECO:0000256" key="1">
    <source>
        <dbReference type="SAM" id="SignalP"/>
    </source>
</evidence>
<dbReference type="Proteomes" id="UP000502415">
    <property type="component" value="Chromosome"/>
</dbReference>
<dbReference type="GO" id="GO:0016787">
    <property type="term" value="F:hydrolase activity"/>
    <property type="evidence" value="ECO:0007669"/>
    <property type="project" value="UniProtKB-KW"/>
</dbReference>
<dbReference type="InterPro" id="IPR012338">
    <property type="entry name" value="Beta-lactam/transpept-like"/>
</dbReference>
<dbReference type="InterPro" id="IPR050789">
    <property type="entry name" value="Diverse_Enzym_Activities"/>
</dbReference>
<organism evidence="3 4">
    <name type="scientific">Massilia forsythiae</name>
    <dbReference type="NCBI Taxonomy" id="2728020"/>
    <lineage>
        <taxon>Bacteria</taxon>
        <taxon>Pseudomonadati</taxon>
        <taxon>Pseudomonadota</taxon>
        <taxon>Betaproteobacteria</taxon>
        <taxon>Burkholderiales</taxon>
        <taxon>Oxalobacteraceae</taxon>
        <taxon>Telluria group</taxon>
        <taxon>Massilia</taxon>
    </lineage>
</organism>
<dbReference type="Gene3D" id="3.40.710.10">
    <property type="entry name" value="DD-peptidase/beta-lactamase superfamily"/>
    <property type="match status" value="1"/>
</dbReference>
<dbReference type="AlphaFoldDB" id="A0A7Z2VWM0"/>
<dbReference type="RefSeq" id="WP_170202812.1">
    <property type="nucleotide sequence ID" value="NZ_CP051685.1"/>
</dbReference>
<dbReference type="PANTHER" id="PTHR43283:SF7">
    <property type="entry name" value="BETA-LACTAMASE-RELATED DOMAIN-CONTAINING PROTEIN"/>
    <property type="match status" value="1"/>
</dbReference>
<proteinExistence type="predicted"/>
<dbReference type="PROSITE" id="PS51257">
    <property type="entry name" value="PROKAR_LIPOPROTEIN"/>
    <property type="match status" value="1"/>
</dbReference>
<sequence>MRGVAALAVAALVGASAGCVAAAAPPPSPAGCDAAALAAQGFDAQQLCRVLDDVAAGNPDLHGLLVERHGVPVVERYRSGKDRSVYSLFAHEVDFGPATRHDLRSISKSITGLLWGIAEAEGKAPPLDTRVLDLFPELADLETAGRAAITVRHLLSMTSGLAWDEAGAYDWRNDELALYWRSSQARYVFGRRMAAPAGTRFRYNGGGTAVLAAALAQRTGMALPDYAREKLFAPLGIVDWEWLRDARGRPLAFSGLRMRPRDLARIGQLVLQHGQWHGRQIVPRAWIEASLVPQADVGDGRRYGYQWWLGDTVAAGAPHRWAAAFGNGGQRLFIVPDLDLVVVMTAGAYDDEAGAIRINRLFRRIAAAVAK</sequence>
<accession>A0A7Z2VWM0</accession>
<dbReference type="SUPFAM" id="SSF56601">
    <property type="entry name" value="beta-lactamase/transpeptidase-like"/>
    <property type="match status" value="1"/>
</dbReference>
<evidence type="ECO:0000259" key="2">
    <source>
        <dbReference type="Pfam" id="PF00144"/>
    </source>
</evidence>
<keyword evidence="1" id="KW-0732">Signal</keyword>
<dbReference type="PANTHER" id="PTHR43283">
    <property type="entry name" value="BETA-LACTAMASE-RELATED"/>
    <property type="match status" value="1"/>
</dbReference>
<reference evidence="3 4" key="1">
    <citation type="submission" date="2020-04" db="EMBL/GenBank/DDBJ databases">
        <title>Genome sequencing of novel species.</title>
        <authorList>
            <person name="Heo J."/>
            <person name="Kim S.-J."/>
            <person name="Kim J.-S."/>
            <person name="Hong S.-B."/>
            <person name="Kwon S.-W."/>
        </authorList>
    </citation>
    <scope>NUCLEOTIDE SEQUENCE [LARGE SCALE GENOMIC DNA]</scope>
    <source>
        <strain evidence="3 4">GN2-R2</strain>
    </source>
</reference>
<feature type="domain" description="Beta-lactamase-related" evidence="2">
    <location>
        <begin position="68"/>
        <end position="346"/>
    </location>
</feature>
<keyword evidence="4" id="KW-1185">Reference proteome</keyword>
<dbReference type="Pfam" id="PF00144">
    <property type="entry name" value="Beta-lactamase"/>
    <property type="match status" value="1"/>
</dbReference>
<keyword evidence="3" id="KW-0378">Hydrolase</keyword>
<protein>
    <submittedName>
        <fullName evidence="3">Serine hydrolase</fullName>
    </submittedName>
</protein>